<proteinExistence type="predicted"/>
<name>A0A3Q2X9S9_HIPCM</name>
<sequence length="69" mass="7829">MLDQAPQWVLTQGERVSWIVVGDGSAALHCLFPIIGHGNHKEDSPFLNSPDEKNKNDFYDRNLALFEVF</sequence>
<dbReference type="AlphaFoldDB" id="A0A3Q2X9S9"/>
<protein>
    <submittedName>
        <fullName evidence="1">Uncharacterized protein</fullName>
    </submittedName>
</protein>
<evidence type="ECO:0000313" key="2">
    <source>
        <dbReference type="Proteomes" id="UP000264820"/>
    </source>
</evidence>
<reference evidence="1" key="2">
    <citation type="submission" date="2025-09" db="UniProtKB">
        <authorList>
            <consortium name="Ensembl"/>
        </authorList>
    </citation>
    <scope>IDENTIFICATION</scope>
</reference>
<dbReference type="Ensembl" id="ENSHCOT00000014321.1">
    <property type="protein sequence ID" value="ENSHCOP00000000112.1"/>
    <property type="gene ID" value="ENSHCOG00000021100.1"/>
</dbReference>
<keyword evidence="2" id="KW-1185">Reference proteome</keyword>
<dbReference type="Proteomes" id="UP000264820">
    <property type="component" value="Unplaced"/>
</dbReference>
<evidence type="ECO:0000313" key="1">
    <source>
        <dbReference type="Ensembl" id="ENSHCOP00000000112.1"/>
    </source>
</evidence>
<organism evidence="1 2">
    <name type="scientific">Hippocampus comes</name>
    <name type="common">Tiger tail seahorse</name>
    <dbReference type="NCBI Taxonomy" id="109280"/>
    <lineage>
        <taxon>Eukaryota</taxon>
        <taxon>Metazoa</taxon>
        <taxon>Chordata</taxon>
        <taxon>Craniata</taxon>
        <taxon>Vertebrata</taxon>
        <taxon>Euteleostomi</taxon>
        <taxon>Actinopterygii</taxon>
        <taxon>Neopterygii</taxon>
        <taxon>Teleostei</taxon>
        <taxon>Neoteleostei</taxon>
        <taxon>Acanthomorphata</taxon>
        <taxon>Syngnathiaria</taxon>
        <taxon>Syngnathiformes</taxon>
        <taxon>Syngnathoidei</taxon>
        <taxon>Syngnathidae</taxon>
        <taxon>Hippocampus</taxon>
    </lineage>
</organism>
<accession>A0A3Q2X9S9</accession>
<reference evidence="1" key="1">
    <citation type="submission" date="2025-08" db="UniProtKB">
        <authorList>
            <consortium name="Ensembl"/>
        </authorList>
    </citation>
    <scope>IDENTIFICATION</scope>
</reference>